<dbReference type="AlphaFoldDB" id="A0A251YRK2"/>
<reference evidence="1 2" key="1">
    <citation type="submission" date="2016-08" db="EMBL/GenBank/DDBJ databases">
        <title>Genome sequence of Clavibacter michiganensis spp strain CFBP8017.</title>
        <authorList>
            <person name="Thapa S.P."/>
            <person name="Coaker G."/>
            <person name="Jacques M.-A."/>
        </authorList>
    </citation>
    <scope>NUCLEOTIDE SEQUENCE [LARGE SCALE GENOMIC DNA]</scope>
    <source>
        <strain evidence="1">CFBP8017</strain>
    </source>
</reference>
<name>A0A251YRK2_9MICO</name>
<accession>A0A251YRK2</accession>
<proteinExistence type="predicted"/>
<evidence type="ECO:0000313" key="2">
    <source>
        <dbReference type="Proteomes" id="UP000195011"/>
    </source>
</evidence>
<gene>
    <name evidence="1" type="ORF">BFL36_03435</name>
</gene>
<evidence type="ECO:0000313" key="1">
    <source>
        <dbReference type="EMBL" id="OUE26835.1"/>
    </source>
</evidence>
<comment type="caution">
    <text evidence="1">The sequence shown here is derived from an EMBL/GenBank/DDBJ whole genome shotgun (WGS) entry which is preliminary data.</text>
</comment>
<dbReference type="EMBL" id="MDJY01000021">
    <property type="protein sequence ID" value="OUE26835.1"/>
    <property type="molecule type" value="Genomic_DNA"/>
</dbReference>
<dbReference type="RefSeq" id="WP_241534790.1">
    <property type="nucleotide sequence ID" value="NZ_MDJY01000021.1"/>
</dbReference>
<protein>
    <submittedName>
        <fullName evidence="1">Uncharacterized protein</fullName>
    </submittedName>
</protein>
<sequence>MTYYRGAASDTRAWTGGVRADRSEVAVGAGESVSLIVTAPARVTTGAVAAR</sequence>
<organism evidence="1 2">
    <name type="scientific">Clavibacter michiganensis</name>
    <dbReference type="NCBI Taxonomy" id="28447"/>
    <lineage>
        <taxon>Bacteria</taxon>
        <taxon>Bacillati</taxon>
        <taxon>Actinomycetota</taxon>
        <taxon>Actinomycetes</taxon>
        <taxon>Micrococcales</taxon>
        <taxon>Microbacteriaceae</taxon>
        <taxon>Clavibacter</taxon>
    </lineage>
</organism>
<dbReference type="Proteomes" id="UP000195011">
    <property type="component" value="Unassembled WGS sequence"/>
</dbReference>